<dbReference type="Proteomes" id="UP000504621">
    <property type="component" value="Unplaced"/>
</dbReference>
<comment type="cofactor">
    <cofactor evidence="1 13">
        <name>Mg(2+)</name>
        <dbReference type="ChEBI" id="CHEBI:18420"/>
    </cofactor>
</comment>
<protein>
    <recommendedName>
        <fullName evidence="5 13">Hypoxanthine phosphoribosyltransferase</fullName>
        <ecNumber evidence="5 13">2.4.2.8</ecNumber>
    </recommendedName>
</protein>
<keyword evidence="8 13" id="KW-0808">Transferase</keyword>
<dbReference type="GO" id="GO:0006178">
    <property type="term" value="P:guanine salvage"/>
    <property type="evidence" value="ECO:0007669"/>
    <property type="project" value="TreeGrafter"/>
</dbReference>
<evidence type="ECO:0000256" key="12">
    <source>
        <dbReference type="ARBA" id="ARBA00022842"/>
    </source>
</evidence>
<comment type="subcellular location">
    <subcellularLocation>
        <location evidence="2 13">Cytoplasm</location>
    </subcellularLocation>
</comment>
<feature type="domain" description="Phosphoribosyltransferase" evidence="14">
    <location>
        <begin position="14"/>
        <end position="168"/>
    </location>
</feature>
<keyword evidence="7 13" id="KW-0328">Glycosyltransferase</keyword>
<evidence type="ECO:0000256" key="4">
    <source>
        <dbReference type="ARBA" id="ARBA00008391"/>
    </source>
</evidence>
<keyword evidence="9 13" id="KW-0479">Metal-binding</keyword>
<dbReference type="AlphaFoldDB" id="A0A6J1AE24"/>
<dbReference type="UniPathway" id="UPA00591">
    <property type="reaction ID" value="UER00648"/>
</dbReference>
<dbReference type="GO" id="GO:0046100">
    <property type="term" value="P:hypoxanthine metabolic process"/>
    <property type="evidence" value="ECO:0007669"/>
    <property type="project" value="TreeGrafter"/>
</dbReference>
<comment type="catalytic activity">
    <reaction evidence="13">
        <text>IMP + diphosphate = hypoxanthine + 5-phospho-alpha-D-ribose 1-diphosphate</text>
        <dbReference type="Rhea" id="RHEA:17973"/>
        <dbReference type="ChEBI" id="CHEBI:17368"/>
        <dbReference type="ChEBI" id="CHEBI:33019"/>
        <dbReference type="ChEBI" id="CHEBI:58017"/>
        <dbReference type="ChEBI" id="CHEBI:58053"/>
        <dbReference type="EC" id="2.4.2.8"/>
    </reaction>
</comment>
<dbReference type="CDD" id="cd06223">
    <property type="entry name" value="PRTases_typeI"/>
    <property type="match status" value="1"/>
</dbReference>
<proteinExistence type="inferred from homology"/>
<dbReference type="SUPFAM" id="SSF53271">
    <property type="entry name" value="PRTase-like"/>
    <property type="match status" value="1"/>
</dbReference>
<evidence type="ECO:0000256" key="8">
    <source>
        <dbReference type="ARBA" id="ARBA00022679"/>
    </source>
</evidence>
<evidence type="ECO:0000256" key="9">
    <source>
        <dbReference type="ARBA" id="ARBA00022723"/>
    </source>
</evidence>
<comment type="pathway">
    <text evidence="3 13">Purine metabolism; IMP biosynthesis via salvage pathway; IMP from hypoxanthine: step 1/1.</text>
</comment>
<dbReference type="NCBIfam" id="TIGR01203">
    <property type="entry name" value="HGPRTase"/>
    <property type="match status" value="1"/>
</dbReference>
<evidence type="ECO:0000256" key="1">
    <source>
        <dbReference type="ARBA" id="ARBA00001946"/>
    </source>
</evidence>
<evidence type="ECO:0000256" key="2">
    <source>
        <dbReference type="ARBA" id="ARBA00004496"/>
    </source>
</evidence>
<evidence type="ECO:0000256" key="5">
    <source>
        <dbReference type="ARBA" id="ARBA00011895"/>
    </source>
</evidence>
<dbReference type="InterPro" id="IPR005904">
    <property type="entry name" value="Hxn_phspho_trans"/>
</dbReference>
<evidence type="ECO:0000313" key="15">
    <source>
        <dbReference type="Proteomes" id="UP000504621"/>
    </source>
</evidence>
<comment type="similarity">
    <text evidence="4 13">Belongs to the purine/pyrimidine phosphoribosyltransferase family.</text>
</comment>
<dbReference type="InterPro" id="IPR050408">
    <property type="entry name" value="HGPRT"/>
</dbReference>
<dbReference type="GO" id="GO:0004422">
    <property type="term" value="F:hypoxanthine phosphoribosyltransferase activity"/>
    <property type="evidence" value="ECO:0007669"/>
    <property type="project" value="InterPro"/>
</dbReference>
<evidence type="ECO:0000256" key="10">
    <source>
        <dbReference type="ARBA" id="ARBA00022726"/>
    </source>
</evidence>
<evidence type="ECO:0000256" key="7">
    <source>
        <dbReference type="ARBA" id="ARBA00022676"/>
    </source>
</evidence>
<gene>
    <name evidence="16" type="primary">LOC110417252</name>
</gene>
<dbReference type="GO" id="GO:0005829">
    <property type="term" value="C:cytosol"/>
    <property type="evidence" value="ECO:0007669"/>
    <property type="project" value="TreeGrafter"/>
</dbReference>
<dbReference type="OrthoDB" id="9449045at2759"/>
<organism evidence="15 16">
    <name type="scientific">Herrania umbratica</name>
    <dbReference type="NCBI Taxonomy" id="108875"/>
    <lineage>
        <taxon>Eukaryota</taxon>
        <taxon>Viridiplantae</taxon>
        <taxon>Streptophyta</taxon>
        <taxon>Embryophyta</taxon>
        <taxon>Tracheophyta</taxon>
        <taxon>Spermatophyta</taxon>
        <taxon>Magnoliopsida</taxon>
        <taxon>eudicotyledons</taxon>
        <taxon>Gunneridae</taxon>
        <taxon>Pentapetalae</taxon>
        <taxon>rosids</taxon>
        <taxon>malvids</taxon>
        <taxon>Malvales</taxon>
        <taxon>Malvaceae</taxon>
        <taxon>Byttnerioideae</taxon>
        <taxon>Herrania</taxon>
    </lineage>
</organism>
<dbReference type="GO" id="GO:0000287">
    <property type="term" value="F:magnesium ion binding"/>
    <property type="evidence" value="ECO:0007669"/>
    <property type="project" value="TreeGrafter"/>
</dbReference>
<keyword evidence="15" id="KW-1185">Reference proteome</keyword>
<dbReference type="GO" id="GO:0032263">
    <property type="term" value="P:GMP salvage"/>
    <property type="evidence" value="ECO:0007669"/>
    <property type="project" value="TreeGrafter"/>
</dbReference>
<dbReference type="GO" id="GO:0006166">
    <property type="term" value="P:purine ribonucleoside salvage"/>
    <property type="evidence" value="ECO:0007669"/>
    <property type="project" value="UniProtKB-KW"/>
</dbReference>
<evidence type="ECO:0000313" key="16">
    <source>
        <dbReference type="RefSeq" id="XP_021285178.1"/>
    </source>
</evidence>
<dbReference type="Gene3D" id="3.40.50.2020">
    <property type="match status" value="1"/>
</dbReference>
<keyword evidence="10 13" id="KW-0660">Purine salvage</keyword>
<dbReference type="PANTHER" id="PTHR43340">
    <property type="entry name" value="HYPOXANTHINE-GUANINE PHOSPHORIBOSYLTRANSFERASE"/>
    <property type="match status" value="1"/>
</dbReference>
<dbReference type="RefSeq" id="XP_021285178.1">
    <property type="nucleotide sequence ID" value="XM_021429503.1"/>
</dbReference>
<dbReference type="InterPro" id="IPR029057">
    <property type="entry name" value="PRTase-like"/>
</dbReference>
<dbReference type="FunFam" id="3.40.50.2020:FF:000057">
    <property type="entry name" value="Hypoxanthine phosphoribosyltransferase"/>
    <property type="match status" value="1"/>
</dbReference>
<accession>A0A6J1AE24</accession>
<dbReference type="Pfam" id="PF00156">
    <property type="entry name" value="Pribosyltran"/>
    <property type="match status" value="1"/>
</dbReference>
<keyword evidence="6 13" id="KW-0963">Cytoplasm</keyword>
<evidence type="ECO:0000256" key="13">
    <source>
        <dbReference type="RuleBase" id="RU364099"/>
    </source>
</evidence>
<name>A0A6J1AE24_9ROSI</name>
<dbReference type="PANTHER" id="PTHR43340:SF1">
    <property type="entry name" value="HYPOXANTHINE PHOSPHORIBOSYLTRANSFERASE"/>
    <property type="match status" value="1"/>
</dbReference>
<reference evidence="16" key="1">
    <citation type="submission" date="2025-08" db="UniProtKB">
        <authorList>
            <consortium name="RefSeq"/>
        </authorList>
    </citation>
    <scope>IDENTIFICATION</scope>
    <source>
        <tissue evidence="16">Leaf</tissue>
    </source>
</reference>
<evidence type="ECO:0000256" key="3">
    <source>
        <dbReference type="ARBA" id="ARBA00004669"/>
    </source>
</evidence>
<evidence type="ECO:0000256" key="11">
    <source>
        <dbReference type="ARBA" id="ARBA00022741"/>
    </source>
</evidence>
<dbReference type="GO" id="GO:0000166">
    <property type="term" value="F:nucleotide binding"/>
    <property type="evidence" value="ECO:0007669"/>
    <property type="project" value="UniProtKB-KW"/>
</dbReference>
<dbReference type="EC" id="2.4.2.8" evidence="5 13"/>
<sequence>MSLDSHMEKVLWTQDQIQDRVAQIASQITHDFRAAPHPPIIVGVATGAFLFLADLVRRIHLPISVDLVRAQSYGFATLSNGAPTISLDLKLDVKGKHVVLVEDIVDTGCTLSCLIGHLESKGASSVSVCTFLDKPARRKVDIELVGDGKFYKGFECPDYFVVGYGMDFAELYRNLPYVGVLKPEHYK</sequence>
<dbReference type="GO" id="GO:0032264">
    <property type="term" value="P:IMP salvage"/>
    <property type="evidence" value="ECO:0007669"/>
    <property type="project" value="UniProtKB-UniPathway"/>
</dbReference>
<dbReference type="GeneID" id="110417252"/>
<keyword evidence="11 13" id="KW-0547">Nucleotide-binding</keyword>
<evidence type="ECO:0000259" key="14">
    <source>
        <dbReference type="Pfam" id="PF00156"/>
    </source>
</evidence>
<dbReference type="InterPro" id="IPR000836">
    <property type="entry name" value="PRTase_dom"/>
</dbReference>
<keyword evidence="12 13" id="KW-0460">Magnesium</keyword>
<evidence type="ECO:0000256" key="6">
    <source>
        <dbReference type="ARBA" id="ARBA00022490"/>
    </source>
</evidence>